<dbReference type="InterPro" id="IPR008978">
    <property type="entry name" value="HSP20-like_chaperone"/>
</dbReference>
<evidence type="ECO:0000313" key="5">
    <source>
        <dbReference type="Proteomes" id="UP001209229"/>
    </source>
</evidence>
<feature type="domain" description="SHSP" evidence="3">
    <location>
        <begin position="31"/>
        <end position="143"/>
    </location>
</feature>
<dbReference type="CDD" id="cd06464">
    <property type="entry name" value="ACD_sHsps-like"/>
    <property type="match status" value="1"/>
</dbReference>
<dbReference type="Pfam" id="PF00011">
    <property type="entry name" value="HSP20"/>
    <property type="match status" value="1"/>
</dbReference>
<evidence type="ECO:0000256" key="1">
    <source>
        <dbReference type="PROSITE-ProRule" id="PRU00285"/>
    </source>
</evidence>
<reference evidence="4" key="1">
    <citation type="submission" date="2022-10" db="EMBL/GenBank/DDBJ databases">
        <authorList>
            <person name="Yu W.X."/>
        </authorList>
    </citation>
    <scope>NUCLEOTIDE SEQUENCE</scope>
    <source>
        <strain evidence="4">AAT</strain>
    </source>
</reference>
<dbReference type="AlphaFoldDB" id="A0AAE3M5E4"/>
<dbReference type="EMBL" id="JAPDPJ010000029">
    <property type="protein sequence ID" value="MCW3787403.1"/>
    <property type="molecule type" value="Genomic_DNA"/>
</dbReference>
<dbReference type="SUPFAM" id="SSF49764">
    <property type="entry name" value="HSP20-like chaperones"/>
    <property type="match status" value="1"/>
</dbReference>
<evidence type="ECO:0000256" key="2">
    <source>
        <dbReference type="RuleBase" id="RU003616"/>
    </source>
</evidence>
<sequence length="143" mass="16327">MTLVRKVNRDYDSLWNNFMNGDFYMNQNGLYCGSQSLPAVNILENDDKFVIELAAPGLNKEDFNIEYNNGKLTVSAKKSEEKETVKYSKQEFNYAGFSRSFVVPKQKVEDGNITAAYENGVLNITLPKREEVKPRPARMVEIS</sequence>
<organism evidence="4 5">
    <name type="scientific">Plebeiibacterium sediminum</name>
    <dbReference type="NCBI Taxonomy" id="2992112"/>
    <lineage>
        <taxon>Bacteria</taxon>
        <taxon>Pseudomonadati</taxon>
        <taxon>Bacteroidota</taxon>
        <taxon>Bacteroidia</taxon>
        <taxon>Marinilabiliales</taxon>
        <taxon>Marinilabiliaceae</taxon>
        <taxon>Plebeiibacterium</taxon>
    </lineage>
</organism>
<dbReference type="PROSITE" id="PS01031">
    <property type="entry name" value="SHSP"/>
    <property type="match status" value="1"/>
</dbReference>
<proteinExistence type="inferred from homology"/>
<dbReference type="Proteomes" id="UP001209229">
    <property type="component" value="Unassembled WGS sequence"/>
</dbReference>
<keyword evidence="5" id="KW-1185">Reference proteome</keyword>
<comment type="similarity">
    <text evidence="1 2">Belongs to the small heat shock protein (HSP20) family.</text>
</comment>
<dbReference type="Gene3D" id="2.60.40.790">
    <property type="match status" value="1"/>
</dbReference>
<name>A0AAE3M5E4_9BACT</name>
<evidence type="ECO:0000313" key="4">
    <source>
        <dbReference type="EMBL" id="MCW3787403.1"/>
    </source>
</evidence>
<dbReference type="RefSeq" id="WP_301190968.1">
    <property type="nucleotide sequence ID" value="NZ_JAPDPJ010000029.1"/>
</dbReference>
<evidence type="ECO:0000259" key="3">
    <source>
        <dbReference type="PROSITE" id="PS01031"/>
    </source>
</evidence>
<dbReference type="PANTHER" id="PTHR11527">
    <property type="entry name" value="HEAT-SHOCK PROTEIN 20 FAMILY MEMBER"/>
    <property type="match status" value="1"/>
</dbReference>
<gene>
    <name evidence="4" type="ORF">OM075_13065</name>
</gene>
<accession>A0AAE3M5E4</accession>
<protein>
    <submittedName>
        <fullName evidence="4">Hsp20/alpha crystallin family protein</fullName>
    </submittedName>
</protein>
<dbReference type="InterPro" id="IPR002068">
    <property type="entry name" value="A-crystallin/Hsp20_dom"/>
</dbReference>
<dbReference type="InterPro" id="IPR031107">
    <property type="entry name" value="Small_HSP"/>
</dbReference>
<comment type="caution">
    <text evidence="4">The sequence shown here is derived from an EMBL/GenBank/DDBJ whole genome shotgun (WGS) entry which is preliminary data.</text>
</comment>